<proteinExistence type="predicted"/>
<dbReference type="Pfam" id="PF20119">
    <property type="entry name" value="DUF6509"/>
    <property type="match status" value="1"/>
</dbReference>
<comment type="caution">
    <text evidence="1">The sequence shown here is derived from an EMBL/GenBank/DDBJ whole genome shotgun (WGS) entry which is preliminary data.</text>
</comment>
<name>A0A941AQ65_9BACI</name>
<dbReference type="RefSeq" id="WP_210596509.1">
    <property type="nucleotide sequence ID" value="NZ_JAGKSQ010000002.1"/>
</dbReference>
<evidence type="ECO:0000313" key="1">
    <source>
        <dbReference type="EMBL" id="MBP3950833.1"/>
    </source>
</evidence>
<sequence length="93" mass="11093">MNIIEHTVEKVQDPVGIIVGDRYEFFLSIEVDEEDDLYSEKGIYIRVILAVNNQDLHIKQYQIVEYDTEEQLDFELEDDELQLIKEYCQDHLV</sequence>
<gene>
    <name evidence="1" type="ORF">J7W16_06765</name>
</gene>
<reference evidence="1" key="1">
    <citation type="submission" date="2021-03" db="EMBL/GenBank/DDBJ databases">
        <title>Bacillus suaedae sp. nov., isolated from Suaeda aralocaspica.</title>
        <authorList>
            <person name="Lei R.F.R."/>
        </authorList>
    </citation>
    <scope>NUCLEOTIDE SEQUENCE</scope>
    <source>
        <strain evidence="1">YZJH907-2</strain>
    </source>
</reference>
<organism evidence="1 2">
    <name type="scientific">Halalkalibacter suaedae</name>
    <dbReference type="NCBI Taxonomy" id="2822140"/>
    <lineage>
        <taxon>Bacteria</taxon>
        <taxon>Bacillati</taxon>
        <taxon>Bacillota</taxon>
        <taxon>Bacilli</taxon>
        <taxon>Bacillales</taxon>
        <taxon>Bacillaceae</taxon>
        <taxon>Halalkalibacter</taxon>
    </lineage>
</organism>
<protein>
    <submittedName>
        <fullName evidence="1">Pullulanase</fullName>
    </submittedName>
</protein>
<keyword evidence="2" id="KW-1185">Reference proteome</keyword>
<dbReference type="InterPro" id="IPR045424">
    <property type="entry name" value="DUF6509"/>
</dbReference>
<dbReference type="Proteomes" id="UP000678228">
    <property type="component" value="Unassembled WGS sequence"/>
</dbReference>
<dbReference type="AlphaFoldDB" id="A0A941AQ65"/>
<evidence type="ECO:0000313" key="2">
    <source>
        <dbReference type="Proteomes" id="UP000678228"/>
    </source>
</evidence>
<dbReference type="EMBL" id="JAGKSQ010000002">
    <property type="protein sequence ID" value="MBP3950833.1"/>
    <property type="molecule type" value="Genomic_DNA"/>
</dbReference>
<accession>A0A941AQ65</accession>